<dbReference type="FunFam" id="3.40.50.300:FF:000134">
    <property type="entry name" value="Iron-enterobactin ABC transporter ATP-binding protein"/>
    <property type="match status" value="1"/>
</dbReference>
<dbReference type="AlphaFoldDB" id="A0A937DIN0"/>
<comment type="caution">
    <text evidence="7">The sequence shown here is derived from an EMBL/GenBank/DDBJ whole genome shotgun (WGS) entry which is preliminary data.</text>
</comment>
<dbReference type="InterPro" id="IPR027417">
    <property type="entry name" value="P-loop_NTPase"/>
</dbReference>
<dbReference type="PROSITE" id="PS50893">
    <property type="entry name" value="ABC_TRANSPORTER_2"/>
    <property type="match status" value="1"/>
</dbReference>
<dbReference type="InterPro" id="IPR017871">
    <property type="entry name" value="ABC_transporter-like_CS"/>
</dbReference>
<organism evidence="7 8">
    <name type="scientific">Marivirga atlantica</name>
    <dbReference type="NCBI Taxonomy" id="1548457"/>
    <lineage>
        <taxon>Bacteria</taxon>
        <taxon>Pseudomonadati</taxon>
        <taxon>Bacteroidota</taxon>
        <taxon>Cytophagia</taxon>
        <taxon>Cytophagales</taxon>
        <taxon>Marivirgaceae</taxon>
        <taxon>Marivirga</taxon>
    </lineage>
</organism>
<keyword evidence="4" id="KW-1278">Translocase</keyword>
<feature type="domain" description="ABC transporter" evidence="6">
    <location>
        <begin position="2"/>
        <end position="244"/>
    </location>
</feature>
<keyword evidence="8" id="KW-1185">Reference proteome</keyword>
<dbReference type="NCBIfam" id="NF010068">
    <property type="entry name" value="PRK13548.1"/>
    <property type="match status" value="1"/>
</dbReference>
<name>A0A937DIN0_9BACT</name>
<dbReference type="CDD" id="cd03214">
    <property type="entry name" value="ABC_Iron-Siderophores_B12_Hemin"/>
    <property type="match status" value="1"/>
</dbReference>
<dbReference type="PANTHER" id="PTHR42794:SF1">
    <property type="entry name" value="HEMIN IMPORT ATP-BINDING PROTEIN HMUV"/>
    <property type="match status" value="1"/>
</dbReference>
<dbReference type="GO" id="GO:0005524">
    <property type="term" value="F:ATP binding"/>
    <property type="evidence" value="ECO:0007669"/>
    <property type="project" value="UniProtKB-KW"/>
</dbReference>
<dbReference type="PROSITE" id="PS00211">
    <property type="entry name" value="ABC_TRANSPORTER_1"/>
    <property type="match status" value="1"/>
</dbReference>
<dbReference type="Pfam" id="PF00005">
    <property type="entry name" value="ABC_tran"/>
    <property type="match status" value="1"/>
</dbReference>
<keyword evidence="1" id="KW-0813">Transport</keyword>
<sequence>MLTLKNISYQIKDKTLVEDVSANFQEGKINLILGPNGAGKSTLIKLMSGELKPSSGQVFVEDEPLVQIPLAQQAKFRAVLSQNLELSFPLKVHEVVMMGRYPHFESKPQEVDKAICDQAMDRFDLQQMAHRNYLTLSGGEKQRVQFARVFAQIWQASALKPRLLLLDEPLTFLDIYYQYELMQQIKDFMKSNPDLTVIGVIHDLNIAAHFAEHTFLMKASQLFKQGITAKVLTEENIYEVFKVRVKDRFMMDKL</sequence>
<evidence type="ECO:0000256" key="2">
    <source>
        <dbReference type="ARBA" id="ARBA00022741"/>
    </source>
</evidence>
<gene>
    <name evidence="7" type="ORF">JKP34_07835</name>
</gene>
<accession>A0A937DIN0</accession>
<comment type="function">
    <text evidence="5">Part of the ABC transporter complex HmuTUV involved in hemin import. Responsible for energy coupling to the transport system.</text>
</comment>
<evidence type="ECO:0000256" key="3">
    <source>
        <dbReference type="ARBA" id="ARBA00022840"/>
    </source>
</evidence>
<evidence type="ECO:0000259" key="6">
    <source>
        <dbReference type="PROSITE" id="PS50893"/>
    </source>
</evidence>
<dbReference type="SUPFAM" id="SSF52540">
    <property type="entry name" value="P-loop containing nucleoside triphosphate hydrolases"/>
    <property type="match status" value="1"/>
</dbReference>
<dbReference type="SMART" id="SM00382">
    <property type="entry name" value="AAA"/>
    <property type="match status" value="1"/>
</dbReference>
<dbReference type="EMBL" id="JAERQG010000002">
    <property type="protein sequence ID" value="MBL0765155.1"/>
    <property type="molecule type" value="Genomic_DNA"/>
</dbReference>
<evidence type="ECO:0000256" key="1">
    <source>
        <dbReference type="ARBA" id="ARBA00022448"/>
    </source>
</evidence>
<dbReference type="InterPro" id="IPR003439">
    <property type="entry name" value="ABC_transporter-like_ATP-bd"/>
</dbReference>
<protein>
    <submittedName>
        <fullName evidence="7">Heme ABC transporter ATP-binding protein</fullName>
    </submittedName>
</protein>
<dbReference type="Gene3D" id="3.40.50.300">
    <property type="entry name" value="P-loop containing nucleotide triphosphate hydrolases"/>
    <property type="match status" value="1"/>
</dbReference>
<dbReference type="RefSeq" id="WP_201919518.1">
    <property type="nucleotide sequence ID" value="NZ_JAERQG010000002.1"/>
</dbReference>
<dbReference type="InterPro" id="IPR003593">
    <property type="entry name" value="AAA+_ATPase"/>
</dbReference>
<evidence type="ECO:0000256" key="5">
    <source>
        <dbReference type="ARBA" id="ARBA00037066"/>
    </source>
</evidence>
<proteinExistence type="predicted"/>
<keyword evidence="2" id="KW-0547">Nucleotide-binding</keyword>
<dbReference type="GO" id="GO:0016887">
    <property type="term" value="F:ATP hydrolysis activity"/>
    <property type="evidence" value="ECO:0007669"/>
    <property type="project" value="InterPro"/>
</dbReference>
<evidence type="ECO:0000313" key="7">
    <source>
        <dbReference type="EMBL" id="MBL0765155.1"/>
    </source>
</evidence>
<keyword evidence="3 7" id="KW-0067">ATP-binding</keyword>
<evidence type="ECO:0000313" key="8">
    <source>
        <dbReference type="Proteomes" id="UP000642920"/>
    </source>
</evidence>
<reference evidence="7" key="1">
    <citation type="submission" date="2021-01" db="EMBL/GenBank/DDBJ databases">
        <title>Marivirga sp. nov., isolated from intertidal surface sediments.</title>
        <authorList>
            <person name="Zhang M."/>
        </authorList>
    </citation>
    <scope>NUCLEOTIDE SEQUENCE</scope>
    <source>
        <strain evidence="7">SM1354</strain>
    </source>
</reference>
<dbReference type="Proteomes" id="UP000642920">
    <property type="component" value="Unassembled WGS sequence"/>
</dbReference>
<dbReference type="PANTHER" id="PTHR42794">
    <property type="entry name" value="HEMIN IMPORT ATP-BINDING PROTEIN HMUV"/>
    <property type="match status" value="1"/>
</dbReference>
<evidence type="ECO:0000256" key="4">
    <source>
        <dbReference type="ARBA" id="ARBA00022967"/>
    </source>
</evidence>